<dbReference type="InterPro" id="IPR012337">
    <property type="entry name" value="RNaseH-like_sf"/>
</dbReference>
<feature type="domain" description="Integrase catalytic" evidence="1">
    <location>
        <begin position="1"/>
        <end position="146"/>
    </location>
</feature>
<dbReference type="Gene3D" id="3.30.420.10">
    <property type="entry name" value="Ribonuclease H-like superfamily/Ribonuclease H"/>
    <property type="match status" value="1"/>
</dbReference>
<protein>
    <recommendedName>
        <fullName evidence="1">Integrase catalytic domain-containing protein</fullName>
    </recommendedName>
</protein>
<organism evidence="2 3">
    <name type="scientific">Lasius niger</name>
    <name type="common">Black garden ant</name>
    <dbReference type="NCBI Taxonomy" id="67767"/>
    <lineage>
        <taxon>Eukaryota</taxon>
        <taxon>Metazoa</taxon>
        <taxon>Ecdysozoa</taxon>
        <taxon>Arthropoda</taxon>
        <taxon>Hexapoda</taxon>
        <taxon>Insecta</taxon>
        <taxon>Pterygota</taxon>
        <taxon>Neoptera</taxon>
        <taxon>Endopterygota</taxon>
        <taxon>Hymenoptera</taxon>
        <taxon>Apocrita</taxon>
        <taxon>Aculeata</taxon>
        <taxon>Formicoidea</taxon>
        <taxon>Formicidae</taxon>
        <taxon>Formicinae</taxon>
        <taxon>Lasius</taxon>
        <taxon>Lasius</taxon>
    </lineage>
</organism>
<dbReference type="PANTHER" id="PTHR46585">
    <property type="entry name" value="INTEGRASE CORE DOMAIN CONTAINING PROTEIN"/>
    <property type="match status" value="1"/>
</dbReference>
<dbReference type="OrthoDB" id="6343797at2759"/>
<proteinExistence type="predicted"/>
<sequence>MRSYSRFNRGYHYILTVIDVLSKHAWAVPLKSKGGSETSDAIAEIIRDSNRCPRNKQTDMGKEFYNADVQRLMRKHDINHYSTYSVLKASVVERFNRTLKNDMWKMFTLNRTYKWIDALPRLVSDYNARKHQTIGMRPVDVTPAIAERLLATVYNA</sequence>
<dbReference type="InterPro" id="IPR036397">
    <property type="entry name" value="RNaseH_sf"/>
</dbReference>
<dbReference type="Proteomes" id="UP000036403">
    <property type="component" value="Unassembled WGS sequence"/>
</dbReference>
<dbReference type="PANTHER" id="PTHR46585:SF1">
    <property type="entry name" value="CHROMO DOMAIN-CONTAINING PROTEIN"/>
    <property type="match status" value="1"/>
</dbReference>
<dbReference type="PaxDb" id="67767-A0A0J7K326"/>
<evidence type="ECO:0000313" key="3">
    <source>
        <dbReference type="Proteomes" id="UP000036403"/>
    </source>
</evidence>
<dbReference type="AlphaFoldDB" id="A0A0J7K326"/>
<accession>A0A0J7K326</accession>
<evidence type="ECO:0000259" key="1">
    <source>
        <dbReference type="PROSITE" id="PS50994"/>
    </source>
</evidence>
<keyword evidence="3" id="KW-1185">Reference proteome</keyword>
<name>A0A0J7K326_LASNI</name>
<dbReference type="InterPro" id="IPR001584">
    <property type="entry name" value="Integrase_cat-core"/>
</dbReference>
<gene>
    <name evidence="2" type="ORF">RF55_17234</name>
</gene>
<dbReference type="GO" id="GO:0015074">
    <property type="term" value="P:DNA integration"/>
    <property type="evidence" value="ECO:0007669"/>
    <property type="project" value="InterPro"/>
</dbReference>
<dbReference type="Pfam" id="PF00665">
    <property type="entry name" value="rve"/>
    <property type="match status" value="1"/>
</dbReference>
<reference evidence="2 3" key="1">
    <citation type="submission" date="2015-04" db="EMBL/GenBank/DDBJ databases">
        <title>Lasius niger genome sequencing.</title>
        <authorList>
            <person name="Konorov E.A."/>
            <person name="Nikitin M.A."/>
            <person name="Kirill M.V."/>
            <person name="Chang P."/>
        </authorList>
    </citation>
    <scope>NUCLEOTIDE SEQUENCE [LARGE SCALE GENOMIC DNA]</scope>
    <source>
        <tissue evidence="2">Whole</tissue>
    </source>
</reference>
<dbReference type="PROSITE" id="PS50994">
    <property type="entry name" value="INTEGRASE"/>
    <property type="match status" value="1"/>
</dbReference>
<dbReference type="SUPFAM" id="SSF53098">
    <property type="entry name" value="Ribonuclease H-like"/>
    <property type="match status" value="1"/>
</dbReference>
<evidence type="ECO:0000313" key="2">
    <source>
        <dbReference type="EMBL" id="KMQ84732.1"/>
    </source>
</evidence>
<comment type="caution">
    <text evidence="2">The sequence shown here is derived from an EMBL/GenBank/DDBJ whole genome shotgun (WGS) entry which is preliminary data.</text>
</comment>
<dbReference type="EMBL" id="LBMM01015635">
    <property type="protein sequence ID" value="KMQ84732.1"/>
    <property type="molecule type" value="Genomic_DNA"/>
</dbReference>
<dbReference type="GO" id="GO:0003676">
    <property type="term" value="F:nucleic acid binding"/>
    <property type="evidence" value="ECO:0007669"/>
    <property type="project" value="InterPro"/>
</dbReference>